<keyword evidence="7" id="KW-0547">Nucleotide-binding</keyword>
<dbReference type="PROSITE" id="PS50109">
    <property type="entry name" value="HIS_KIN"/>
    <property type="match status" value="1"/>
</dbReference>
<dbReference type="Proteomes" id="UP001164705">
    <property type="component" value="Chromosome"/>
</dbReference>
<dbReference type="GO" id="GO:0000160">
    <property type="term" value="P:phosphorelay signal transduction system"/>
    <property type="evidence" value="ECO:0007669"/>
    <property type="project" value="UniProtKB-KW"/>
</dbReference>
<gene>
    <name evidence="7" type="ORF">N7U66_18595</name>
</gene>
<dbReference type="GO" id="GO:0005524">
    <property type="term" value="F:ATP binding"/>
    <property type="evidence" value="ECO:0007669"/>
    <property type="project" value="UniProtKB-KW"/>
</dbReference>
<reference evidence="7" key="1">
    <citation type="submission" date="2022-11" db="EMBL/GenBank/DDBJ databases">
        <title>Lacinutrix neustonica HL-RS19T sp. nov., isolated from the surface microlayer sample of brackish Lake Shihwa.</title>
        <authorList>
            <person name="Choi J.Y."/>
            <person name="Hwang C.Y."/>
        </authorList>
    </citation>
    <scope>NUCLEOTIDE SEQUENCE</scope>
    <source>
        <strain evidence="7">HL-RS19</strain>
    </source>
</reference>
<dbReference type="KEGG" id="lnu:N7U66_18595"/>
<keyword evidence="8" id="KW-1185">Reference proteome</keyword>
<dbReference type="GO" id="GO:0004673">
    <property type="term" value="F:protein histidine kinase activity"/>
    <property type="evidence" value="ECO:0007669"/>
    <property type="project" value="UniProtKB-EC"/>
</dbReference>
<dbReference type="InterPro" id="IPR004358">
    <property type="entry name" value="Sig_transdc_His_kin-like_C"/>
</dbReference>
<sequence>MGYDLKKENHAEVLEFYVKDTGIEIPKGRQTEIFKRFAQADISNRMAFQGAGLGLSISKAYVEMLGGKIWIESEEGKGSVFYFTLPYNTPHKEKTFKLKENFSKKTSAKGTLNH</sequence>
<protein>
    <recommendedName>
        <fullName evidence="2">histidine kinase</fullName>
        <ecNumber evidence="2">2.7.13.3</ecNumber>
    </recommendedName>
</protein>
<dbReference type="PANTHER" id="PTHR43711:SF31">
    <property type="entry name" value="HISTIDINE KINASE"/>
    <property type="match status" value="1"/>
</dbReference>
<dbReference type="PRINTS" id="PR00344">
    <property type="entry name" value="BCTRLSENSOR"/>
</dbReference>
<dbReference type="Gene3D" id="3.30.565.10">
    <property type="entry name" value="Histidine kinase-like ATPase, C-terminal domain"/>
    <property type="match status" value="1"/>
</dbReference>
<dbReference type="AlphaFoldDB" id="A0A9E8SFY0"/>
<dbReference type="Pfam" id="PF02518">
    <property type="entry name" value="HATPase_c"/>
    <property type="match status" value="1"/>
</dbReference>
<dbReference type="SMART" id="SM00387">
    <property type="entry name" value="HATPase_c"/>
    <property type="match status" value="1"/>
</dbReference>
<dbReference type="SUPFAM" id="SSF55874">
    <property type="entry name" value="ATPase domain of HSP90 chaperone/DNA topoisomerase II/histidine kinase"/>
    <property type="match status" value="1"/>
</dbReference>
<dbReference type="InterPro" id="IPR050736">
    <property type="entry name" value="Sensor_HK_Regulatory"/>
</dbReference>
<keyword evidence="7" id="KW-0067">ATP-binding</keyword>
<dbReference type="InterPro" id="IPR005467">
    <property type="entry name" value="His_kinase_dom"/>
</dbReference>
<evidence type="ECO:0000313" key="8">
    <source>
        <dbReference type="Proteomes" id="UP001164705"/>
    </source>
</evidence>
<dbReference type="EMBL" id="CP113088">
    <property type="protein sequence ID" value="WAC03919.1"/>
    <property type="molecule type" value="Genomic_DNA"/>
</dbReference>
<keyword evidence="4" id="KW-0418">Kinase</keyword>
<organism evidence="7 8">
    <name type="scientific">Lacinutrix neustonica</name>
    <dbReference type="NCBI Taxonomy" id="2980107"/>
    <lineage>
        <taxon>Bacteria</taxon>
        <taxon>Pseudomonadati</taxon>
        <taxon>Bacteroidota</taxon>
        <taxon>Flavobacteriia</taxon>
        <taxon>Flavobacteriales</taxon>
        <taxon>Flavobacteriaceae</taxon>
        <taxon>Lacinutrix</taxon>
    </lineage>
</organism>
<keyword evidence="5" id="KW-0902">Two-component regulatory system</keyword>
<proteinExistence type="predicted"/>
<evidence type="ECO:0000256" key="4">
    <source>
        <dbReference type="ARBA" id="ARBA00022777"/>
    </source>
</evidence>
<evidence type="ECO:0000259" key="6">
    <source>
        <dbReference type="PROSITE" id="PS50109"/>
    </source>
</evidence>
<dbReference type="EC" id="2.7.13.3" evidence="2"/>
<keyword evidence="3" id="KW-0808">Transferase</keyword>
<feature type="domain" description="Histidine kinase" evidence="6">
    <location>
        <begin position="1"/>
        <end position="89"/>
    </location>
</feature>
<dbReference type="PANTHER" id="PTHR43711">
    <property type="entry name" value="TWO-COMPONENT HISTIDINE KINASE"/>
    <property type="match status" value="1"/>
</dbReference>
<accession>A0A9E8SFY0</accession>
<evidence type="ECO:0000313" key="7">
    <source>
        <dbReference type="EMBL" id="WAC03919.1"/>
    </source>
</evidence>
<name>A0A9E8SFY0_9FLAO</name>
<dbReference type="InterPro" id="IPR036890">
    <property type="entry name" value="HATPase_C_sf"/>
</dbReference>
<evidence type="ECO:0000256" key="2">
    <source>
        <dbReference type="ARBA" id="ARBA00012438"/>
    </source>
</evidence>
<evidence type="ECO:0000256" key="5">
    <source>
        <dbReference type="ARBA" id="ARBA00023012"/>
    </source>
</evidence>
<comment type="catalytic activity">
    <reaction evidence="1">
        <text>ATP + protein L-histidine = ADP + protein N-phospho-L-histidine.</text>
        <dbReference type="EC" id="2.7.13.3"/>
    </reaction>
</comment>
<evidence type="ECO:0000256" key="1">
    <source>
        <dbReference type="ARBA" id="ARBA00000085"/>
    </source>
</evidence>
<dbReference type="InterPro" id="IPR003594">
    <property type="entry name" value="HATPase_dom"/>
</dbReference>
<evidence type="ECO:0000256" key="3">
    <source>
        <dbReference type="ARBA" id="ARBA00022679"/>
    </source>
</evidence>